<reference evidence="1" key="3">
    <citation type="submission" date="2020-06" db="EMBL/GenBank/DDBJ databases">
        <title>Helianthus annuus Genome sequencing and assembly Release 2.</title>
        <authorList>
            <person name="Gouzy J."/>
            <person name="Langlade N."/>
            <person name="Munos S."/>
        </authorList>
    </citation>
    <scope>NUCLEOTIDE SEQUENCE</scope>
    <source>
        <tissue evidence="1">Leaves</tissue>
    </source>
</reference>
<evidence type="ECO:0000313" key="3">
    <source>
        <dbReference type="Proteomes" id="UP000215914"/>
    </source>
</evidence>
<protein>
    <submittedName>
        <fullName evidence="2">Uncharacterized protein</fullName>
    </submittedName>
</protein>
<dbReference type="EMBL" id="CM007898">
    <property type="protein sequence ID" value="OTG16813.1"/>
    <property type="molecule type" value="Genomic_DNA"/>
</dbReference>
<reference evidence="2" key="2">
    <citation type="submission" date="2017-02" db="EMBL/GenBank/DDBJ databases">
        <title>Sunflower complete genome.</title>
        <authorList>
            <person name="Langlade N."/>
            <person name="Munos S."/>
        </authorList>
    </citation>
    <scope>NUCLEOTIDE SEQUENCE [LARGE SCALE GENOMIC DNA]</scope>
    <source>
        <tissue evidence="2">Leaves</tissue>
    </source>
</reference>
<organism evidence="2 3">
    <name type="scientific">Helianthus annuus</name>
    <name type="common">Common sunflower</name>
    <dbReference type="NCBI Taxonomy" id="4232"/>
    <lineage>
        <taxon>Eukaryota</taxon>
        <taxon>Viridiplantae</taxon>
        <taxon>Streptophyta</taxon>
        <taxon>Embryophyta</taxon>
        <taxon>Tracheophyta</taxon>
        <taxon>Spermatophyta</taxon>
        <taxon>Magnoliopsida</taxon>
        <taxon>eudicotyledons</taxon>
        <taxon>Gunneridae</taxon>
        <taxon>Pentapetalae</taxon>
        <taxon>asterids</taxon>
        <taxon>campanulids</taxon>
        <taxon>Asterales</taxon>
        <taxon>Asteraceae</taxon>
        <taxon>Asteroideae</taxon>
        <taxon>Heliantheae alliance</taxon>
        <taxon>Heliantheae</taxon>
        <taxon>Helianthus</taxon>
    </lineage>
</organism>
<accession>A0A251U1E3</accession>
<reference evidence="1 3" key="1">
    <citation type="journal article" date="2017" name="Nature">
        <title>The sunflower genome provides insights into oil metabolism, flowering and Asterid evolution.</title>
        <authorList>
            <person name="Badouin H."/>
            <person name="Gouzy J."/>
            <person name="Grassa C.J."/>
            <person name="Murat F."/>
            <person name="Staton S.E."/>
            <person name="Cottret L."/>
            <person name="Lelandais-Briere C."/>
            <person name="Owens G.L."/>
            <person name="Carrere S."/>
            <person name="Mayjonade B."/>
            <person name="Legrand L."/>
            <person name="Gill N."/>
            <person name="Kane N.C."/>
            <person name="Bowers J.E."/>
            <person name="Hubner S."/>
            <person name="Bellec A."/>
            <person name="Berard A."/>
            <person name="Berges H."/>
            <person name="Blanchet N."/>
            <person name="Boniface M.C."/>
            <person name="Brunel D."/>
            <person name="Catrice O."/>
            <person name="Chaidir N."/>
            <person name="Claudel C."/>
            <person name="Donnadieu C."/>
            <person name="Faraut T."/>
            <person name="Fievet G."/>
            <person name="Helmstetter N."/>
            <person name="King M."/>
            <person name="Knapp S.J."/>
            <person name="Lai Z."/>
            <person name="Le Paslier M.C."/>
            <person name="Lippi Y."/>
            <person name="Lorenzon L."/>
            <person name="Mandel J.R."/>
            <person name="Marage G."/>
            <person name="Marchand G."/>
            <person name="Marquand E."/>
            <person name="Bret-Mestries E."/>
            <person name="Morien E."/>
            <person name="Nambeesan S."/>
            <person name="Nguyen T."/>
            <person name="Pegot-Espagnet P."/>
            <person name="Pouilly N."/>
            <person name="Raftis F."/>
            <person name="Sallet E."/>
            <person name="Schiex T."/>
            <person name="Thomas J."/>
            <person name="Vandecasteele C."/>
            <person name="Vares D."/>
            <person name="Vear F."/>
            <person name="Vautrin S."/>
            <person name="Crespi M."/>
            <person name="Mangin B."/>
            <person name="Burke J.M."/>
            <person name="Salse J."/>
            <person name="Munos S."/>
            <person name="Vincourt P."/>
            <person name="Rieseberg L.H."/>
            <person name="Langlade N.B."/>
        </authorList>
    </citation>
    <scope>NUCLEOTIDE SEQUENCE [LARGE SCALE GENOMIC DNA]</scope>
    <source>
        <strain evidence="3">cv. SF193</strain>
        <tissue evidence="1">Leaves</tissue>
    </source>
</reference>
<evidence type="ECO:0000313" key="1">
    <source>
        <dbReference type="EMBL" id="KAF5793365.1"/>
    </source>
</evidence>
<dbReference type="EMBL" id="MNCJ02000324">
    <property type="protein sequence ID" value="KAF5793365.1"/>
    <property type="molecule type" value="Genomic_DNA"/>
</dbReference>
<name>A0A251U1E3_HELAN</name>
<evidence type="ECO:0000313" key="2">
    <source>
        <dbReference type="EMBL" id="OTG16813.1"/>
    </source>
</evidence>
<dbReference type="Gramene" id="mRNA:HanXRQr2_Chr09g0416621">
    <property type="protein sequence ID" value="CDS:HanXRQr2_Chr09g0416621.1"/>
    <property type="gene ID" value="HanXRQr2_Chr09g0416621"/>
</dbReference>
<keyword evidence="3" id="KW-1185">Reference proteome</keyword>
<sequence>MCQARRPLNFVFWRENVRAIIFSRDPNGNNHTRYFDPGYIKYLTNLNHSFASFHALTEP</sequence>
<dbReference type="AlphaFoldDB" id="A0A251U1E3"/>
<dbReference type="InParanoid" id="A0A251U1E3"/>
<gene>
    <name evidence="2" type="ORF">HannXRQ_Chr09g0275501</name>
    <name evidence="1" type="ORF">HanXRQr2_Chr09g0416621</name>
</gene>
<dbReference type="Proteomes" id="UP000215914">
    <property type="component" value="Chromosome 9"/>
</dbReference>
<proteinExistence type="predicted"/>